<dbReference type="InterPro" id="IPR011009">
    <property type="entry name" value="Kinase-like_dom_sf"/>
</dbReference>
<sequence length="313" mass="34238">MTSVALSSIAPDLIRVADGGEGIVYRIRTRPTIVYKEYKEAQRPTLNVAALQDLIDLADQLPPGDRVRLLSRTVWPKSTVVQGARVIGFVMDAIGPGYYRRYGLRANPKEVLCDWNQLIYQSDSVPEHMLSEVPRPSTAEAVELLQDLAQTVELLHRNGIVVGDMSGKNLVWSIRPSSVLLIDCDSFRRAGSRGVCAHKESPGWIDPTLHGQPTGKDSDVYKMGIAAYRCLWRDSTTTVTSQLVASRRSQHVPAALVSLIAASVGDSGRPSAADWVTTLGSLYKYGGRPTLGATSTAHSAPVRPPRVRLQFKH</sequence>
<dbReference type="EMBL" id="CAFBLP010000085">
    <property type="protein sequence ID" value="CAB4887869.1"/>
    <property type="molecule type" value="Genomic_DNA"/>
</dbReference>
<evidence type="ECO:0000313" key="1">
    <source>
        <dbReference type="EMBL" id="CAB4887869.1"/>
    </source>
</evidence>
<protein>
    <submittedName>
        <fullName evidence="1">Unannotated protein</fullName>
    </submittedName>
</protein>
<organism evidence="1">
    <name type="scientific">freshwater metagenome</name>
    <dbReference type="NCBI Taxonomy" id="449393"/>
    <lineage>
        <taxon>unclassified sequences</taxon>
        <taxon>metagenomes</taxon>
        <taxon>ecological metagenomes</taxon>
    </lineage>
</organism>
<proteinExistence type="predicted"/>
<gene>
    <name evidence="1" type="ORF">UFOPK3376_02537</name>
</gene>
<dbReference type="AlphaFoldDB" id="A0A6J7F6R2"/>
<reference evidence="1" key="1">
    <citation type="submission" date="2020-05" db="EMBL/GenBank/DDBJ databases">
        <authorList>
            <person name="Chiriac C."/>
            <person name="Salcher M."/>
            <person name="Ghai R."/>
            <person name="Kavagutti S V."/>
        </authorList>
    </citation>
    <scope>NUCLEOTIDE SEQUENCE</scope>
</reference>
<dbReference type="Gene3D" id="1.10.510.10">
    <property type="entry name" value="Transferase(Phosphotransferase) domain 1"/>
    <property type="match status" value="1"/>
</dbReference>
<dbReference type="SUPFAM" id="SSF56112">
    <property type="entry name" value="Protein kinase-like (PK-like)"/>
    <property type="match status" value="1"/>
</dbReference>
<name>A0A6J7F6R2_9ZZZZ</name>
<accession>A0A6J7F6R2</accession>